<keyword evidence="3" id="KW-1185">Reference proteome</keyword>
<dbReference type="Gene3D" id="1.25.40.750">
    <property type="entry name" value="Domain of unknown function DUF5071"/>
    <property type="match status" value="1"/>
</dbReference>
<evidence type="ECO:0000259" key="1">
    <source>
        <dbReference type="Pfam" id="PF16804"/>
    </source>
</evidence>
<organism evidence="2 3">
    <name type="scientific">Athelia psychrophila</name>
    <dbReference type="NCBI Taxonomy" id="1759441"/>
    <lineage>
        <taxon>Eukaryota</taxon>
        <taxon>Fungi</taxon>
        <taxon>Dikarya</taxon>
        <taxon>Basidiomycota</taxon>
        <taxon>Agaricomycotina</taxon>
        <taxon>Agaricomycetes</taxon>
        <taxon>Agaricomycetidae</taxon>
        <taxon>Atheliales</taxon>
        <taxon>Atheliaceae</taxon>
        <taxon>Athelia</taxon>
    </lineage>
</organism>
<reference evidence="2 3" key="1">
    <citation type="journal article" date="2016" name="Mol. Biol. Evol.">
        <title>Comparative Genomics of Early-Diverging Mushroom-Forming Fungi Provides Insights into the Origins of Lignocellulose Decay Capabilities.</title>
        <authorList>
            <person name="Nagy L.G."/>
            <person name="Riley R."/>
            <person name="Tritt A."/>
            <person name="Adam C."/>
            <person name="Daum C."/>
            <person name="Floudas D."/>
            <person name="Sun H."/>
            <person name="Yadav J.S."/>
            <person name="Pangilinan J."/>
            <person name="Larsson K.H."/>
            <person name="Matsuura K."/>
            <person name="Barry K."/>
            <person name="Labutti K."/>
            <person name="Kuo R."/>
            <person name="Ohm R.A."/>
            <person name="Bhattacharya S.S."/>
            <person name="Shirouzu T."/>
            <person name="Yoshinaga Y."/>
            <person name="Martin F.M."/>
            <person name="Grigoriev I.V."/>
            <person name="Hibbett D.S."/>
        </authorList>
    </citation>
    <scope>NUCLEOTIDE SEQUENCE [LARGE SCALE GENOMIC DNA]</scope>
    <source>
        <strain evidence="2 3">CBS 109695</strain>
    </source>
</reference>
<sequence>MIRSDSRKSLLSPPNHFLRHSITDKVPRSLRQMSGSTQPQLRHDITPHLPKDKLDYESVEALLNYPNPADPVPLIPSLLEWLQDVNWPIFTPVSMVLLRSLADLIAPVRQVLRGDDDEWVYNVIAHLMPLMEREILCQLKEDVLDVRRRVKQGILSPDWDWEVEVDLVLEKMQCSADRTHVHEG</sequence>
<dbReference type="Proteomes" id="UP000076532">
    <property type="component" value="Unassembled WGS sequence"/>
</dbReference>
<dbReference type="EMBL" id="KV417542">
    <property type="protein sequence ID" value="KZP22112.1"/>
    <property type="molecule type" value="Genomic_DNA"/>
</dbReference>
<dbReference type="AlphaFoldDB" id="A0A166KP67"/>
<proteinExistence type="predicted"/>
<accession>A0A166KP67</accession>
<gene>
    <name evidence="2" type="ORF">FIBSPDRAFT_492127</name>
</gene>
<protein>
    <recommendedName>
        <fullName evidence="1">DUF5071 domain-containing protein</fullName>
    </recommendedName>
</protein>
<name>A0A166KP67_9AGAM</name>
<dbReference type="InterPro" id="IPR038692">
    <property type="entry name" value="Cthe_2751_sf"/>
</dbReference>
<dbReference type="OrthoDB" id="2969215at2759"/>
<feature type="domain" description="DUF5071" evidence="1">
    <location>
        <begin position="49"/>
        <end position="163"/>
    </location>
</feature>
<dbReference type="Pfam" id="PF16804">
    <property type="entry name" value="DUF5071"/>
    <property type="match status" value="1"/>
</dbReference>
<dbReference type="InterPro" id="IPR031837">
    <property type="entry name" value="DUF5071"/>
</dbReference>
<evidence type="ECO:0000313" key="3">
    <source>
        <dbReference type="Proteomes" id="UP000076532"/>
    </source>
</evidence>
<evidence type="ECO:0000313" key="2">
    <source>
        <dbReference type="EMBL" id="KZP22112.1"/>
    </source>
</evidence>